<accession>A0A2R5HJ17</accession>
<gene>
    <name evidence="1" type="ORF">NtB2_00570</name>
</gene>
<comment type="caution">
    <text evidence="1">The sequence shown here is derived from an EMBL/GenBank/DDBJ whole genome shotgun (WGS) entry which is preliminary data.</text>
</comment>
<evidence type="ECO:0000313" key="2">
    <source>
        <dbReference type="Proteomes" id="UP000245021"/>
    </source>
</evidence>
<dbReference type="Proteomes" id="UP000245021">
    <property type="component" value="Unassembled WGS sequence"/>
</dbReference>
<name>A0A2R5HJ17_9LACT</name>
<proteinExistence type="predicted"/>
<reference evidence="1 2" key="1">
    <citation type="journal article" date="2018" name="Genome Announc.">
        <title>Draft Genome Sequence of Lactococcus sp. Strain NtB2 (JCM 32569), Isolated from the Gut of the Higher Termite Nasutitermes takasagoensis.</title>
        <authorList>
            <person name="Noda S."/>
            <person name="Aihara C."/>
            <person name="Yuki M."/>
            <person name="Ohkuma M."/>
        </authorList>
    </citation>
    <scope>NUCLEOTIDE SEQUENCE [LARGE SCALE GENOMIC DNA]</scope>
    <source>
        <strain evidence="1 2">NtB2</strain>
    </source>
</reference>
<dbReference type="EMBL" id="BFFO01000003">
    <property type="protein sequence ID" value="GBG96458.1"/>
    <property type="molecule type" value="Genomic_DNA"/>
</dbReference>
<dbReference type="RefSeq" id="WP_109245431.1">
    <property type="nucleotide sequence ID" value="NZ_BFFO01000003.1"/>
</dbReference>
<organism evidence="1 2">
    <name type="scientific">Lactococcus termiticola</name>
    <dbReference type="NCBI Taxonomy" id="2169526"/>
    <lineage>
        <taxon>Bacteria</taxon>
        <taxon>Bacillati</taxon>
        <taxon>Bacillota</taxon>
        <taxon>Bacilli</taxon>
        <taxon>Lactobacillales</taxon>
        <taxon>Streptococcaceae</taxon>
        <taxon>Lactococcus</taxon>
    </lineage>
</organism>
<evidence type="ECO:0000313" key="1">
    <source>
        <dbReference type="EMBL" id="GBG96458.1"/>
    </source>
</evidence>
<dbReference type="AlphaFoldDB" id="A0A2R5HJ17"/>
<protein>
    <submittedName>
        <fullName evidence="1">Uncharacterized protein</fullName>
    </submittedName>
</protein>
<sequence>MENKKKTAYSFERLIDKVKQRREVEFSSRGKDYIISYYPTKSGKPISFYELDKWPNEYADLEDFVKHGNWEGRSIQEIWAEAEDILIF</sequence>
<keyword evidence="2" id="KW-1185">Reference proteome</keyword>